<dbReference type="AlphaFoldDB" id="A0A0N7L5P6"/>
<protein>
    <submittedName>
        <fullName evidence="2">Uncharacterized protein</fullName>
    </submittedName>
</protein>
<dbReference type="RefSeq" id="XP_024578428.1">
    <property type="nucleotide sequence ID" value="XM_024727897.1"/>
</dbReference>
<name>A0A0N7L5P6_PLAHL</name>
<feature type="compositionally biased region" description="Basic and acidic residues" evidence="1">
    <location>
        <begin position="69"/>
        <end position="82"/>
    </location>
</feature>
<accession>A0A0N7L5P6</accession>
<evidence type="ECO:0000256" key="1">
    <source>
        <dbReference type="SAM" id="MobiDB-lite"/>
    </source>
</evidence>
<dbReference type="Proteomes" id="UP000054928">
    <property type="component" value="Unassembled WGS sequence"/>
</dbReference>
<evidence type="ECO:0000313" key="2">
    <source>
        <dbReference type="EMBL" id="CEG42059.1"/>
    </source>
</evidence>
<sequence length="113" mass="12412">MAQGAPFSHEATYSSAGWLESDPTERDSPQREAVDAQSAPSSLGFPQSGGQPPTDARQNADDAGLCLLKLDEHRESPDGDRPSRHRSPPNLLKENGGVHYHVERLVSQRRRQN</sequence>
<proteinExistence type="predicted"/>
<dbReference type="GeneID" id="36407420"/>
<organism evidence="2 3">
    <name type="scientific">Plasmopara halstedii</name>
    <name type="common">Downy mildew of sunflower</name>
    <dbReference type="NCBI Taxonomy" id="4781"/>
    <lineage>
        <taxon>Eukaryota</taxon>
        <taxon>Sar</taxon>
        <taxon>Stramenopiles</taxon>
        <taxon>Oomycota</taxon>
        <taxon>Peronosporomycetes</taxon>
        <taxon>Peronosporales</taxon>
        <taxon>Peronosporaceae</taxon>
        <taxon>Plasmopara</taxon>
    </lineage>
</organism>
<feature type="region of interest" description="Disordered" evidence="1">
    <location>
        <begin position="1"/>
        <end position="113"/>
    </location>
</feature>
<evidence type="ECO:0000313" key="3">
    <source>
        <dbReference type="Proteomes" id="UP000054928"/>
    </source>
</evidence>
<keyword evidence="3" id="KW-1185">Reference proteome</keyword>
<feature type="compositionally biased region" description="Polar residues" evidence="1">
    <location>
        <begin position="38"/>
        <end position="51"/>
    </location>
</feature>
<dbReference type="EMBL" id="CCYD01000610">
    <property type="protein sequence ID" value="CEG42059.1"/>
    <property type="molecule type" value="Genomic_DNA"/>
</dbReference>
<feature type="compositionally biased region" description="Basic and acidic residues" evidence="1">
    <location>
        <begin position="23"/>
        <end position="34"/>
    </location>
</feature>
<reference evidence="3" key="1">
    <citation type="submission" date="2014-09" db="EMBL/GenBank/DDBJ databases">
        <authorList>
            <person name="Sharma Rahul"/>
            <person name="Thines Marco"/>
        </authorList>
    </citation>
    <scope>NUCLEOTIDE SEQUENCE [LARGE SCALE GENOMIC DNA]</scope>
</reference>